<feature type="transmembrane region" description="Helical" evidence="2">
    <location>
        <begin position="160"/>
        <end position="180"/>
    </location>
</feature>
<dbReference type="Proteomes" id="UP000001542">
    <property type="component" value="Unassembled WGS sequence"/>
</dbReference>
<sequence>MFSILFSLAYSFGGLDIRYVMQGFWLGNVSDPQKSELSYKQFRLNVTNIEKSNASHLILIDTETNKTVKHYQAIFQSKSAFQIFEGNRQIAQIELAPFIEPPSSCSGKWEDTKLFNFVVANGQAINLHIFDPSNKEWKFFSFYKDVDAMDLEPNSWGDTLFGWGFLGVTMLLAYLVSARVQKCVHNQTLKKAMQLLKEEEEQDKTKKKKKKNE</sequence>
<dbReference type="InParanoid" id="A2E260"/>
<gene>
    <name evidence="3" type="ORF">TVAG_464080</name>
</gene>
<dbReference type="RefSeq" id="XP_001325497.1">
    <property type="nucleotide sequence ID" value="XM_001325462.1"/>
</dbReference>
<keyword evidence="1" id="KW-0175">Coiled coil</keyword>
<evidence type="ECO:0000256" key="2">
    <source>
        <dbReference type="SAM" id="Phobius"/>
    </source>
</evidence>
<evidence type="ECO:0000313" key="3">
    <source>
        <dbReference type="EMBL" id="EAY13274.1"/>
    </source>
</evidence>
<dbReference type="KEGG" id="tva:4771250"/>
<dbReference type="VEuPathDB" id="TrichDB:TVAG_464080"/>
<proteinExistence type="predicted"/>
<keyword evidence="2" id="KW-0812">Transmembrane</keyword>
<evidence type="ECO:0000256" key="1">
    <source>
        <dbReference type="SAM" id="Coils"/>
    </source>
</evidence>
<dbReference type="VEuPathDB" id="TrichDB:TVAGG3_1048770"/>
<keyword evidence="2" id="KW-0472">Membrane</keyword>
<feature type="coiled-coil region" evidence="1">
    <location>
        <begin position="186"/>
        <end position="213"/>
    </location>
</feature>
<keyword evidence="2" id="KW-1133">Transmembrane helix</keyword>
<reference evidence="3" key="1">
    <citation type="submission" date="2006-10" db="EMBL/GenBank/DDBJ databases">
        <authorList>
            <person name="Amadeo P."/>
            <person name="Zhao Q."/>
            <person name="Wortman J."/>
            <person name="Fraser-Liggett C."/>
            <person name="Carlton J."/>
        </authorList>
    </citation>
    <scope>NUCLEOTIDE SEQUENCE</scope>
    <source>
        <strain evidence="3">G3</strain>
    </source>
</reference>
<keyword evidence="4" id="KW-1185">Reference proteome</keyword>
<protein>
    <submittedName>
        <fullName evidence="3">Uncharacterized protein</fullName>
    </submittedName>
</protein>
<evidence type="ECO:0000313" key="4">
    <source>
        <dbReference type="Proteomes" id="UP000001542"/>
    </source>
</evidence>
<dbReference type="AlphaFoldDB" id="A2E260"/>
<accession>A2E260</accession>
<organism evidence="3 4">
    <name type="scientific">Trichomonas vaginalis (strain ATCC PRA-98 / G3)</name>
    <dbReference type="NCBI Taxonomy" id="412133"/>
    <lineage>
        <taxon>Eukaryota</taxon>
        <taxon>Metamonada</taxon>
        <taxon>Parabasalia</taxon>
        <taxon>Trichomonadida</taxon>
        <taxon>Trichomonadidae</taxon>
        <taxon>Trichomonas</taxon>
    </lineage>
</organism>
<name>A2E260_TRIV3</name>
<dbReference type="EMBL" id="DS113288">
    <property type="protein sequence ID" value="EAY13274.1"/>
    <property type="molecule type" value="Genomic_DNA"/>
</dbReference>
<reference evidence="3" key="2">
    <citation type="journal article" date="2007" name="Science">
        <title>Draft genome sequence of the sexually transmitted pathogen Trichomonas vaginalis.</title>
        <authorList>
            <person name="Carlton J.M."/>
            <person name="Hirt R.P."/>
            <person name="Silva J.C."/>
            <person name="Delcher A.L."/>
            <person name="Schatz M."/>
            <person name="Zhao Q."/>
            <person name="Wortman J.R."/>
            <person name="Bidwell S.L."/>
            <person name="Alsmark U.C.M."/>
            <person name="Besteiro S."/>
            <person name="Sicheritz-Ponten T."/>
            <person name="Noel C.J."/>
            <person name="Dacks J.B."/>
            <person name="Foster P.G."/>
            <person name="Simillion C."/>
            <person name="Van de Peer Y."/>
            <person name="Miranda-Saavedra D."/>
            <person name="Barton G.J."/>
            <person name="Westrop G.D."/>
            <person name="Mueller S."/>
            <person name="Dessi D."/>
            <person name="Fiori P.L."/>
            <person name="Ren Q."/>
            <person name="Paulsen I."/>
            <person name="Zhang H."/>
            <person name="Bastida-Corcuera F.D."/>
            <person name="Simoes-Barbosa A."/>
            <person name="Brown M.T."/>
            <person name="Hayes R.D."/>
            <person name="Mukherjee M."/>
            <person name="Okumura C.Y."/>
            <person name="Schneider R."/>
            <person name="Smith A.J."/>
            <person name="Vanacova S."/>
            <person name="Villalvazo M."/>
            <person name="Haas B.J."/>
            <person name="Pertea M."/>
            <person name="Feldblyum T.V."/>
            <person name="Utterback T.R."/>
            <person name="Shu C.L."/>
            <person name="Osoegawa K."/>
            <person name="de Jong P.J."/>
            <person name="Hrdy I."/>
            <person name="Horvathova L."/>
            <person name="Zubacova Z."/>
            <person name="Dolezal P."/>
            <person name="Malik S.B."/>
            <person name="Logsdon J.M. Jr."/>
            <person name="Henze K."/>
            <person name="Gupta A."/>
            <person name="Wang C.C."/>
            <person name="Dunne R.L."/>
            <person name="Upcroft J.A."/>
            <person name="Upcroft P."/>
            <person name="White O."/>
            <person name="Salzberg S.L."/>
            <person name="Tang P."/>
            <person name="Chiu C.-H."/>
            <person name="Lee Y.-S."/>
            <person name="Embley T.M."/>
            <person name="Coombs G.H."/>
            <person name="Mottram J.C."/>
            <person name="Tachezy J."/>
            <person name="Fraser-Liggett C.M."/>
            <person name="Johnson P.J."/>
        </authorList>
    </citation>
    <scope>NUCLEOTIDE SEQUENCE [LARGE SCALE GENOMIC DNA]</scope>
    <source>
        <strain evidence="3">G3</strain>
    </source>
</reference>